<name>A0AAP0I0C4_9MAGN</name>
<reference evidence="1 2" key="1">
    <citation type="submission" date="2024-01" db="EMBL/GenBank/DDBJ databases">
        <title>Genome assemblies of Stephania.</title>
        <authorList>
            <person name="Yang L."/>
        </authorList>
    </citation>
    <scope>NUCLEOTIDE SEQUENCE [LARGE SCALE GENOMIC DNA]</scope>
    <source>
        <strain evidence="1">QJT</strain>
        <tissue evidence="1">Leaf</tissue>
    </source>
</reference>
<comment type="caution">
    <text evidence="1">The sequence shown here is derived from an EMBL/GenBank/DDBJ whole genome shotgun (WGS) entry which is preliminary data.</text>
</comment>
<organism evidence="1 2">
    <name type="scientific">Stephania japonica</name>
    <dbReference type="NCBI Taxonomy" id="461633"/>
    <lineage>
        <taxon>Eukaryota</taxon>
        <taxon>Viridiplantae</taxon>
        <taxon>Streptophyta</taxon>
        <taxon>Embryophyta</taxon>
        <taxon>Tracheophyta</taxon>
        <taxon>Spermatophyta</taxon>
        <taxon>Magnoliopsida</taxon>
        <taxon>Ranunculales</taxon>
        <taxon>Menispermaceae</taxon>
        <taxon>Menispermoideae</taxon>
        <taxon>Cissampelideae</taxon>
        <taxon>Stephania</taxon>
    </lineage>
</organism>
<evidence type="ECO:0000313" key="2">
    <source>
        <dbReference type="Proteomes" id="UP001417504"/>
    </source>
</evidence>
<dbReference type="EMBL" id="JBBNAE010000008">
    <property type="protein sequence ID" value="KAK9102764.1"/>
    <property type="molecule type" value="Genomic_DNA"/>
</dbReference>
<gene>
    <name evidence="1" type="ORF">Sjap_020018</name>
</gene>
<accession>A0AAP0I0C4</accession>
<dbReference type="AlphaFoldDB" id="A0AAP0I0C4"/>
<dbReference type="Proteomes" id="UP001417504">
    <property type="component" value="Unassembled WGS sequence"/>
</dbReference>
<sequence length="152" mass="17552">MNLTEQELDQWIEQRDQVAEEEIKSILQKISVETMSAIPLESADVNEVTPVEEYWSEPEEKIEVSLHEPDIIITQNEAYEAEKEIDWVAVKERSQIFYIADTFVSDDHDVIESYVLEVTDELLNLKEGMSAEFPKAIDAPFIFDISKREGIT</sequence>
<protein>
    <submittedName>
        <fullName evidence="1">Uncharacterized protein</fullName>
    </submittedName>
</protein>
<keyword evidence="2" id="KW-1185">Reference proteome</keyword>
<evidence type="ECO:0000313" key="1">
    <source>
        <dbReference type="EMBL" id="KAK9102764.1"/>
    </source>
</evidence>
<proteinExistence type="predicted"/>